<feature type="domain" description="PRC-barrel" evidence="2">
    <location>
        <begin position="54"/>
        <end position="108"/>
    </location>
</feature>
<evidence type="ECO:0000259" key="2">
    <source>
        <dbReference type="Pfam" id="PF05239"/>
    </source>
</evidence>
<gene>
    <name evidence="3" type="ORF">ACETIH_17960</name>
</gene>
<dbReference type="Proteomes" id="UP001593940">
    <property type="component" value="Unassembled WGS sequence"/>
</dbReference>
<dbReference type="RefSeq" id="WP_377030467.1">
    <property type="nucleotide sequence ID" value="NZ_JBHOMY010000057.1"/>
</dbReference>
<keyword evidence="1" id="KW-0732">Signal</keyword>
<protein>
    <submittedName>
        <fullName evidence="3">PRC-barrel domain-containing protein</fullName>
    </submittedName>
</protein>
<dbReference type="EMBL" id="JBHOMY010000057">
    <property type="protein sequence ID" value="MFC1458551.1"/>
    <property type="molecule type" value="Genomic_DNA"/>
</dbReference>
<comment type="caution">
    <text evidence="3">The sequence shown here is derived from an EMBL/GenBank/DDBJ whole genome shotgun (WGS) entry which is preliminary data.</text>
</comment>
<dbReference type="SUPFAM" id="SSF50346">
    <property type="entry name" value="PRC-barrel domain"/>
    <property type="match status" value="1"/>
</dbReference>
<accession>A0ABV6YBN5</accession>
<dbReference type="Pfam" id="PF05239">
    <property type="entry name" value="PRC"/>
    <property type="match status" value="1"/>
</dbReference>
<organism evidence="3 4">
    <name type="scientific">Microvirga arabica</name>
    <dbReference type="NCBI Taxonomy" id="1128671"/>
    <lineage>
        <taxon>Bacteria</taxon>
        <taxon>Pseudomonadati</taxon>
        <taxon>Pseudomonadota</taxon>
        <taxon>Alphaproteobacteria</taxon>
        <taxon>Hyphomicrobiales</taxon>
        <taxon>Methylobacteriaceae</taxon>
        <taxon>Microvirga</taxon>
    </lineage>
</organism>
<name>A0ABV6YBN5_9HYPH</name>
<keyword evidence="4" id="KW-1185">Reference proteome</keyword>
<feature type="chain" id="PRO_5046712494" evidence="1">
    <location>
        <begin position="23"/>
        <end position="236"/>
    </location>
</feature>
<reference evidence="3 4" key="1">
    <citation type="submission" date="2024-09" db="EMBL/GenBank/DDBJ databases">
        <title>Nodulacao em especies de Leguminosae Basais da Amazonia e Caracterizacao dos Rizobios e Bacterias Associadas aos Nodulos.</title>
        <authorList>
            <person name="Jambeiro I.C.A."/>
            <person name="Lopes I.S."/>
            <person name="Aguiar E.R.G.R."/>
            <person name="Santos A.F.J."/>
            <person name="Dos Santos J.M.F."/>
            <person name="Gross E."/>
        </authorList>
    </citation>
    <scope>NUCLEOTIDE SEQUENCE [LARGE SCALE GENOMIC DNA]</scope>
    <source>
        <strain evidence="3 4">BRUESC1165</strain>
    </source>
</reference>
<evidence type="ECO:0000313" key="3">
    <source>
        <dbReference type="EMBL" id="MFC1458551.1"/>
    </source>
</evidence>
<dbReference type="InterPro" id="IPR027275">
    <property type="entry name" value="PRC-brl_dom"/>
</dbReference>
<dbReference type="Gene3D" id="2.30.30.240">
    <property type="entry name" value="PRC-barrel domain"/>
    <property type="match status" value="1"/>
</dbReference>
<evidence type="ECO:0000313" key="4">
    <source>
        <dbReference type="Proteomes" id="UP001593940"/>
    </source>
</evidence>
<sequence length="236" mass="25142">MMLPRITVVVFAAGALTTPALSQAPNPAIQPALEGQVSQLAPDALYEGWRSQPLIGQQALRRSGDGVGIVRDLIVDADGRLAAALIAGEGTASTPDALYRIPWNEIDLTPGQQGIVATISEDEKARYALFPGTEGVQTLPREFRLTEVLGDYARLQTGYGYGYVTDAVFSRDGRLIAVLISRDAASGGGTFAFPFPGTIGRWDPGASYYGLPFITDSQAQTAGLRIDPKRFKNAAQ</sequence>
<dbReference type="InterPro" id="IPR011033">
    <property type="entry name" value="PRC_barrel-like_sf"/>
</dbReference>
<feature type="signal peptide" evidence="1">
    <location>
        <begin position="1"/>
        <end position="22"/>
    </location>
</feature>
<proteinExistence type="predicted"/>
<evidence type="ECO:0000256" key="1">
    <source>
        <dbReference type="SAM" id="SignalP"/>
    </source>
</evidence>